<dbReference type="Pfam" id="PF13396">
    <property type="entry name" value="PLDc_N"/>
    <property type="match status" value="1"/>
</dbReference>
<evidence type="ECO:0000313" key="10">
    <source>
        <dbReference type="Proteomes" id="UP001250214"/>
    </source>
</evidence>
<feature type="region of interest" description="Disordered" evidence="6">
    <location>
        <begin position="66"/>
        <end position="120"/>
    </location>
</feature>
<dbReference type="RefSeq" id="WP_310913299.1">
    <property type="nucleotide sequence ID" value="NZ_JAVLVT010000008.1"/>
</dbReference>
<feature type="transmembrane region" description="Helical" evidence="7">
    <location>
        <begin position="37"/>
        <end position="57"/>
    </location>
</feature>
<comment type="caution">
    <text evidence="9">The sequence shown here is derived from an EMBL/GenBank/DDBJ whole genome shotgun (WGS) entry which is preliminary data.</text>
</comment>
<keyword evidence="5 7" id="KW-0472">Membrane</keyword>
<dbReference type="Proteomes" id="UP001250214">
    <property type="component" value="Unassembled WGS sequence"/>
</dbReference>
<sequence length="120" mass="13488">MLWLYALLTVAFTALWVYAFCDALTSPGSEVRNLPKLLWLILIAVFMHVGALLWLFFGRPRETAAVAAEEPSGPTPRQQPPTQNLSPEDFSRPRGAQNPVGPDDDPEFLRKLNKRINPDE</sequence>
<protein>
    <submittedName>
        <fullName evidence="9">PLD nuclease N-terminal domain-containing protein</fullName>
    </submittedName>
</protein>
<organism evidence="9 10">
    <name type="scientific">Lipingzhangella rawalii</name>
    <dbReference type="NCBI Taxonomy" id="2055835"/>
    <lineage>
        <taxon>Bacteria</taxon>
        <taxon>Bacillati</taxon>
        <taxon>Actinomycetota</taxon>
        <taxon>Actinomycetes</taxon>
        <taxon>Streptosporangiales</taxon>
        <taxon>Nocardiopsidaceae</taxon>
        <taxon>Lipingzhangella</taxon>
    </lineage>
</organism>
<evidence type="ECO:0000259" key="8">
    <source>
        <dbReference type="Pfam" id="PF13396"/>
    </source>
</evidence>
<keyword evidence="3 7" id="KW-0812">Transmembrane</keyword>
<evidence type="ECO:0000256" key="6">
    <source>
        <dbReference type="SAM" id="MobiDB-lite"/>
    </source>
</evidence>
<evidence type="ECO:0000256" key="2">
    <source>
        <dbReference type="ARBA" id="ARBA00022475"/>
    </source>
</evidence>
<keyword evidence="4 7" id="KW-1133">Transmembrane helix</keyword>
<reference evidence="10" key="1">
    <citation type="submission" date="2023-07" db="EMBL/GenBank/DDBJ databases">
        <title>Novel species in the genus Lipingzhangella isolated from Sambhar Salt Lake.</title>
        <authorList>
            <person name="Jiya N."/>
            <person name="Kajale S."/>
            <person name="Sharma A."/>
        </authorList>
    </citation>
    <scope>NUCLEOTIDE SEQUENCE [LARGE SCALE GENOMIC DNA]</scope>
    <source>
        <strain evidence="10">LS1_29</strain>
    </source>
</reference>
<keyword evidence="10" id="KW-1185">Reference proteome</keyword>
<comment type="subcellular location">
    <subcellularLocation>
        <location evidence="1">Cell membrane</location>
        <topology evidence="1">Multi-pass membrane protein</topology>
    </subcellularLocation>
</comment>
<evidence type="ECO:0000256" key="7">
    <source>
        <dbReference type="SAM" id="Phobius"/>
    </source>
</evidence>
<evidence type="ECO:0000256" key="1">
    <source>
        <dbReference type="ARBA" id="ARBA00004651"/>
    </source>
</evidence>
<name>A0ABU2H8U8_9ACTN</name>
<evidence type="ECO:0000313" key="9">
    <source>
        <dbReference type="EMBL" id="MDS1271735.1"/>
    </source>
</evidence>
<gene>
    <name evidence="9" type="ORF">RIF23_15675</name>
</gene>
<evidence type="ECO:0000256" key="5">
    <source>
        <dbReference type="ARBA" id="ARBA00023136"/>
    </source>
</evidence>
<accession>A0ABU2H8U8</accession>
<dbReference type="EMBL" id="JAVLVT010000008">
    <property type="protein sequence ID" value="MDS1271735.1"/>
    <property type="molecule type" value="Genomic_DNA"/>
</dbReference>
<keyword evidence="2" id="KW-1003">Cell membrane</keyword>
<feature type="domain" description="Cardiolipin synthase N-terminal" evidence="8">
    <location>
        <begin position="14"/>
        <end position="59"/>
    </location>
</feature>
<proteinExistence type="predicted"/>
<evidence type="ECO:0000256" key="4">
    <source>
        <dbReference type="ARBA" id="ARBA00022989"/>
    </source>
</evidence>
<dbReference type="InterPro" id="IPR027379">
    <property type="entry name" value="CLS_N"/>
</dbReference>
<evidence type="ECO:0000256" key="3">
    <source>
        <dbReference type="ARBA" id="ARBA00022692"/>
    </source>
</evidence>